<dbReference type="EMBL" id="CM020618">
    <property type="protein sequence ID" value="KAK1862656.1"/>
    <property type="molecule type" value="Genomic_DNA"/>
</dbReference>
<evidence type="ECO:0000313" key="2">
    <source>
        <dbReference type="Proteomes" id="UP000798662"/>
    </source>
</evidence>
<comment type="caution">
    <text evidence="1">The sequence shown here is derived from an EMBL/GenBank/DDBJ whole genome shotgun (WGS) entry which is preliminary data.</text>
</comment>
<sequence length="624" mass="64397">MLLPPSPPPPLPPLPPLPSPPAAFRRRLPLPSAAAFLPPNPPLTSSPLPPPLRRRRGRCRRAERRRPRRPAMADPSPPAEPLHGALRVLTAASAVVGAVVVARGVSNLLTMRRWRRTLIVVEGKRKGLPAPGPPPSLFVGNTPALSHAYYRTLYTHVEEPVSVFYVHATPFVVVNDAAAVRTVLSGSGGVFIKPRYFGYRSAAVRAAVDADNALCSATADDGSPVGGGGAATRRVLLNLLDANLPLVCEAVEALLASFPVQAPATTTGGPGTAVVWADGAAAGVDSQPRVTAAVVALNLRLLFDVGTGFPGADNPTAADAAARIGVAGAEFARRMVNPARAVTAPLAGLRYAAAVVGLVRLGRRLVTAVDSLPPAHWVGAWVGAAAPVAKLGKVVGLLMASSQTVPTSVLWLLHLLATHPAVRARIAAEAASVLGGVALADEAPSADAAAAAVAAAAAAGGPRWWRPDGVTTLERLPYTEAVVKEALRLFPPFPLIARVATADTSVGGVAIPARTPVYVLPWLLHRNGAHFRNPHTFDPDRWLPAAGGGARVTGGAPSEWVFAPFGRGPRACAGAAVALTELKVAALAAAVDWRYGVGWAEGGAPDVYPALGVVPAGIQVVRTH</sequence>
<accession>A0ACC3BYU2</accession>
<protein>
    <submittedName>
        <fullName evidence="1">Uncharacterized protein</fullName>
    </submittedName>
</protein>
<gene>
    <name evidence="1" type="ORF">I4F81_005224</name>
</gene>
<evidence type="ECO:0000313" key="1">
    <source>
        <dbReference type="EMBL" id="KAK1862656.1"/>
    </source>
</evidence>
<proteinExistence type="predicted"/>
<organism evidence="1 2">
    <name type="scientific">Pyropia yezoensis</name>
    <name type="common">Susabi-nori</name>
    <name type="synonym">Porphyra yezoensis</name>
    <dbReference type="NCBI Taxonomy" id="2788"/>
    <lineage>
        <taxon>Eukaryota</taxon>
        <taxon>Rhodophyta</taxon>
        <taxon>Bangiophyceae</taxon>
        <taxon>Bangiales</taxon>
        <taxon>Bangiaceae</taxon>
        <taxon>Pyropia</taxon>
    </lineage>
</organism>
<dbReference type="Proteomes" id="UP000798662">
    <property type="component" value="Chromosome 1"/>
</dbReference>
<keyword evidence="2" id="KW-1185">Reference proteome</keyword>
<name>A0ACC3BYU2_PYRYE</name>
<reference evidence="1" key="1">
    <citation type="submission" date="2019-11" db="EMBL/GenBank/DDBJ databases">
        <title>Nori genome reveals adaptations in red seaweeds to the harsh intertidal environment.</title>
        <authorList>
            <person name="Wang D."/>
            <person name="Mao Y."/>
        </authorList>
    </citation>
    <scope>NUCLEOTIDE SEQUENCE</scope>
    <source>
        <tissue evidence="1">Gametophyte</tissue>
    </source>
</reference>